<accession>A0A1B4VB84</accession>
<reference evidence="1 2" key="1">
    <citation type="submission" date="2015-08" db="EMBL/GenBank/DDBJ databases">
        <title>Complete genome sequence of Sulfurifustis variabilis.</title>
        <authorList>
            <person name="Miura A."/>
            <person name="Kojima H."/>
            <person name="Fukui M."/>
        </authorList>
    </citation>
    <scope>NUCLEOTIDE SEQUENCE [LARGE SCALE GENOMIC DNA]</scope>
    <source>
        <strain evidence="2">skN76</strain>
    </source>
</reference>
<gene>
    <name evidence="1" type="ORF">SVA_2836</name>
</gene>
<name>A0A1B4VB84_9GAMM</name>
<evidence type="ECO:0000313" key="2">
    <source>
        <dbReference type="Proteomes" id="UP000218899"/>
    </source>
</evidence>
<organism evidence="1 2">
    <name type="scientific">Sulfurifustis variabilis</name>
    <dbReference type="NCBI Taxonomy" id="1675686"/>
    <lineage>
        <taxon>Bacteria</taxon>
        <taxon>Pseudomonadati</taxon>
        <taxon>Pseudomonadota</taxon>
        <taxon>Gammaproteobacteria</taxon>
        <taxon>Acidiferrobacterales</taxon>
        <taxon>Acidiferrobacteraceae</taxon>
        <taxon>Sulfurifustis</taxon>
    </lineage>
</organism>
<evidence type="ECO:0000313" key="1">
    <source>
        <dbReference type="EMBL" id="BAU49384.1"/>
    </source>
</evidence>
<dbReference type="AlphaFoldDB" id="A0A1B4VB84"/>
<keyword evidence="2" id="KW-1185">Reference proteome</keyword>
<dbReference type="Proteomes" id="UP000218899">
    <property type="component" value="Chromosome"/>
</dbReference>
<dbReference type="KEGG" id="sva:SVA_2836"/>
<protein>
    <submittedName>
        <fullName evidence="1">Uncharacterized protein</fullName>
    </submittedName>
</protein>
<sequence length="93" mass="10102">MAETLDNIFGAYVNQGTLEDAATWMANLTRHHPELAEEFITALQKGMAAASKGDRSVIKAVNAGGEQVSTAEEAGARCLELLTLYSKLLRQHR</sequence>
<proteinExistence type="predicted"/>
<dbReference type="RefSeq" id="WP_096461794.1">
    <property type="nucleotide sequence ID" value="NZ_AP014936.1"/>
</dbReference>
<dbReference type="EMBL" id="AP014936">
    <property type="protein sequence ID" value="BAU49384.1"/>
    <property type="molecule type" value="Genomic_DNA"/>
</dbReference>